<reference evidence="2 3" key="1">
    <citation type="submission" date="2018-02" db="EMBL/GenBank/DDBJ databases">
        <title>Genomic Encyclopedia of Archaeal and Bacterial Type Strains, Phase II (KMG-II): from individual species to whole genera.</title>
        <authorList>
            <person name="Goeker M."/>
        </authorList>
    </citation>
    <scope>NUCLEOTIDE SEQUENCE [LARGE SCALE GENOMIC DNA]</scope>
    <source>
        <strain evidence="2 3">DSM 3808</strain>
    </source>
</reference>
<dbReference type="SUPFAM" id="SSF52980">
    <property type="entry name" value="Restriction endonuclease-like"/>
    <property type="match status" value="1"/>
</dbReference>
<dbReference type="InterPro" id="IPR007560">
    <property type="entry name" value="Restrct_endonuc_IV_Mrr"/>
</dbReference>
<evidence type="ECO:0000313" key="2">
    <source>
        <dbReference type="EMBL" id="PPK80660.1"/>
    </source>
</evidence>
<dbReference type="InterPro" id="IPR011856">
    <property type="entry name" value="tRNA_endonuc-like_dom_sf"/>
</dbReference>
<dbReference type="GO" id="GO:0015666">
    <property type="term" value="F:restriction endodeoxyribonuclease activity"/>
    <property type="evidence" value="ECO:0007669"/>
    <property type="project" value="TreeGrafter"/>
</dbReference>
<name>A0A2S6HSJ5_9FIRM</name>
<gene>
    <name evidence="2" type="ORF">BXY41_106250</name>
</gene>
<dbReference type="PANTHER" id="PTHR30015">
    <property type="entry name" value="MRR RESTRICTION SYSTEM PROTEIN"/>
    <property type="match status" value="1"/>
</dbReference>
<comment type="caution">
    <text evidence="2">The sequence shown here is derived from an EMBL/GenBank/DDBJ whole genome shotgun (WGS) entry which is preliminary data.</text>
</comment>
<dbReference type="PANTHER" id="PTHR30015:SF7">
    <property type="entry name" value="TYPE IV METHYL-DIRECTED RESTRICTION ENZYME ECOKMRR"/>
    <property type="match status" value="1"/>
</dbReference>
<dbReference type="AlphaFoldDB" id="A0A2S6HSJ5"/>
<dbReference type="OrthoDB" id="1426324at2"/>
<sequence>MRCAMSVAQMMDTIQECLIVKSGMYLDYNEIKKILKGFEDDISEFILNNTENNVYGIRPEELEFVINNIRKELGELSDTNPFPMMSLLKEHPEYQDEMMLAVKSAHSCFDWHRKTFGNEKPLGDEFINKLIQVSGVSKRIAILFLLTLTSSLDRSFSYLQPTKKWDGIISLSDLFDSEKLPDLPDVFFDQRYIDYLSNNTDALYNIHWRQFEGLTAEFFSRNGFDVNIGTGRKDGGIDIFATHRDTNTMIIIQCKRYSKNNLVEVNAVKALYLDTIDNGASGALLATTSHLSPAGKEITARNYSISAAEHESIVRWVESMKSNYFI</sequence>
<dbReference type="Gene3D" id="3.40.1350.10">
    <property type="match status" value="1"/>
</dbReference>
<dbReference type="InterPro" id="IPR011335">
    <property type="entry name" value="Restrct_endonuc-II-like"/>
</dbReference>
<evidence type="ECO:0000313" key="3">
    <source>
        <dbReference type="Proteomes" id="UP000237749"/>
    </source>
</evidence>
<dbReference type="Proteomes" id="UP000237749">
    <property type="component" value="Unassembled WGS sequence"/>
</dbReference>
<dbReference type="GO" id="GO:0003677">
    <property type="term" value="F:DNA binding"/>
    <property type="evidence" value="ECO:0007669"/>
    <property type="project" value="InterPro"/>
</dbReference>
<keyword evidence="2" id="KW-0255">Endonuclease</keyword>
<dbReference type="Pfam" id="PF04471">
    <property type="entry name" value="Mrr_cat"/>
    <property type="match status" value="1"/>
</dbReference>
<keyword evidence="2" id="KW-0540">Nuclease</keyword>
<accession>A0A2S6HSJ5</accession>
<feature type="domain" description="Restriction endonuclease type IV Mrr" evidence="1">
    <location>
        <begin position="204"/>
        <end position="316"/>
    </location>
</feature>
<dbReference type="EMBL" id="PTJA01000006">
    <property type="protein sequence ID" value="PPK80660.1"/>
    <property type="molecule type" value="Genomic_DNA"/>
</dbReference>
<evidence type="ECO:0000259" key="1">
    <source>
        <dbReference type="Pfam" id="PF04471"/>
    </source>
</evidence>
<protein>
    <submittedName>
        <fullName evidence="2">HJR/Mrr/RecB family endonuclease</fullName>
    </submittedName>
</protein>
<proteinExistence type="predicted"/>
<keyword evidence="2" id="KW-0378">Hydrolase</keyword>
<dbReference type="InterPro" id="IPR052906">
    <property type="entry name" value="Type_IV_Methyl-Rstrct_Enzyme"/>
</dbReference>
<organism evidence="2 3">
    <name type="scientific">Lacrimispora xylanisolvens</name>
    <dbReference type="NCBI Taxonomy" id="384636"/>
    <lineage>
        <taxon>Bacteria</taxon>
        <taxon>Bacillati</taxon>
        <taxon>Bacillota</taxon>
        <taxon>Clostridia</taxon>
        <taxon>Lachnospirales</taxon>
        <taxon>Lachnospiraceae</taxon>
        <taxon>Lacrimispora</taxon>
    </lineage>
</organism>
<dbReference type="GO" id="GO:0009307">
    <property type="term" value="P:DNA restriction-modification system"/>
    <property type="evidence" value="ECO:0007669"/>
    <property type="project" value="InterPro"/>
</dbReference>
<keyword evidence="3" id="KW-1185">Reference proteome</keyword>